<dbReference type="SMART" id="SM00314">
    <property type="entry name" value="RA"/>
    <property type="match status" value="1"/>
</dbReference>
<dbReference type="GO" id="GO:0007165">
    <property type="term" value="P:signal transduction"/>
    <property type="evidence" value="ECO:0000318"/>
    <property type="project" value="GO_Central"/>
</dbReference>
<dbReference type="Gene3D" id="3.10.20.90">
    <property type="entry name" value="Phosphatidylinositol 3-kinase Catalytic Subunit, Chain A, domain 1"/>
    <property type="match status" value="1"/>
</dbReference>
<feature type="region of interest" description="Disordered" evidence="1">
    <location>
        <begin position="119"/>
        <end position="149"/>
    </location>
</feature>
<dbReference type="KEGG" id="oaa:100080553"/>
<dbReference type="GeneTree" id="ENSGT00940000159886"/>
<dbReference type="Proteomes" id="UP000002279">
    <property type="component" value="Chromosome 10"/>
</dbReference>
<dbReference type="STRING" id="9258.ENSOANP00000011007"/>
<dbReference type="eggNOG" id="KOG4239">
    <property type="taxonomic scope" value="Eukaryota"/>
</dbReference>
<feature type="compositionally biased region" description="Polar residues" evidence="1">
    <location>
        <begin position="138"/>
        <end position="148"/>
    </location>
</feature>
<dbReference type="InterPro" id="IPR049787">
    <property type="entry name" value="SARAH_RASSF6"/>
</dbReference>
<dbReference type="Pfam" id="PF16517">
    <property type="entry name" value="Nore1-SARAH"/>
    <property type="match status" value="1"/>
</dbReference>
<dbReference type="InterPro" id="IPR033614">
    <property type="entry name" value="RASSF1-6"/>
</dbReference>
<dbReference type="PROSITE" id="PS50951">
    <property type="entry name" value="SARAH"/>
    <property type="match status" value="1"/>
</dbReference>
<dbReference type="Ensembl" id="ENSOANT00000011009.2">
    <property type="protein sequence ID" value="ENSOANP00000011007.2"/>
    <property type="gene ID" value="ENSOANG00000006909.3"/>
</dbReference>
<evidence type="ECO:0000256" key="1">
    <source>
        <dbReference type="SAM" id="MobiDB-lite"/>
    </source>
</evidence>
<dbReference type="CDD" id="cd21895">
    <property type="entry name" value="SARAH_RASSF6"/>
    <property type="match status" value="1"/>
</dbReference>
<dbReference type="GO" id="GO:0043065">
    <property type="term" value="P:positive regulation of apoptotic process"/>
    <property type="evidence" value="ECO:0007669"/>
    <property type="project" value="Ensembl"/>
</dbReference>
<dbReference type="InParanoid" id="F7EQY6"/>
<dbReference type="InterPro" id="IPR000159">
    <property type="entry name" value="RA_dom"/>
</dbReference>
<feature type="compositionally biased region" description="Acidic residues" evidence="1">
    <location>
        <begin position="121"/>
        <end position="136"/>
    </location>
</feature>
<dbReference type="FunCoup" id="F7EQY6">
    <property type="interactions" value="360"/>
</dbReference>
<gene>
    <name evidence="4" type="primary">RASSF6</name>
</gene>
<dbReference type="OMA" id="WIFVNER"/>
<dbReference type="OrthoDB" id="9976881at2759"/>
<reference evidence="4 5" key="1">
    <citation type="journal article" date="2008" name="Nature">
        <title>Genome analysis of the platypus reveals unique signatures of evolution.</title>
        <authorList>
            <person name="Warren W.C."/>
            <person name="Hillier L.W."/>
            <person name="Marshall Graves J.A."/>
            <person name="Birney E."/>
            <person name="Ponting C.P."/>
            <person name="Grutzner F."/>
            <person name="Belov K."/>
            <person name="Miller W."/>
            <person name="Clarke L."/>
            <person name="Chinwalla A.T."/>
            <person name="Yang S.P."/>
            <person name="Heger A."/>
            <person name="Locke D.P."/>
            <person name="Miethke P."/>
            <person name="Waters P.D."/>
            <person name="Veyrunes F."/>
            <person name="Fulton L."/>
            <person name="Fulton B."/>
            <person name="Graves T."/>
            <person name="Wallis J."/>
            <person name="Puente X.S."/>
            <person name="Lopez-Otin C."/>
            <person name="Ordonez G.R."/>
            <person name="Eichler E.E."/>
            <person name="Chen L."/>
            <person name="Cheng Z."/>
            <person name="Deakin J.E."/>
            <person name="Alsop A."/>
            <person name="Thompson K."/>
            <person name="Kirby P."/>
            <person name="Papenfuss A.T."/>
            <person name="Wakefield M.J."/>
            <person name="Olender T."/>
            <person name="Lancet D."/>
            <person name="Huttley G.A."/>
            <person name="Smit A.F."/>
            <person name="Pask A."/>
            <person name="Temple-Smith P."/>
            <person name="Batzer M.A."/>
            <person name="Walker J.A."/>
            <person name="Konkel M.K."/>
            <person name="Harris R.S."/>
            <person name="Whittington C.M."/>
            <person name="Wong E.S."/>
            <person name="Gemmell N.J."/>
            <person name="Buschiazzo E."/>
            <person name="Vargas Jentzsch I.M."/>
            <person name="Merkel A."/>
            <person name="Schmitz J."/>
            <person name="Zemann A."/>
            <person name="Churakov G."/>
            <person name="Kriegs J.O."/>
            <person name="Brosius J."/>
            <person name="Murchison E.P."/>
            <person name="Sachidanandam R."/>
            <person name="Smith C."/>
            <person name="Hannon G.J."/>
            <person name="Tsend-Ayush E."/>
            <person name="McMillan D."/>
            <person name="Attenborough R."/>
            <person name="Rens W."/>
            <person name="Ferguson-Smith M."/>
            <person name="Lefevre C.M."/>
            <person name="Sharp J.A."/>
            <person name="Nicholas K.R."/>
            <person name="Ray D.A."/>
            <person name="Kube M."/>
            <person name="Reinhardt R."/>
            <person name="Pringle T.H."/>
            <person name="Taylor J."/>
            <person name="Jones R.C."/>
            <person name="Nixon B."/>
            <person name="Dacheux J.L."/>
            <person name="Niwa H."/>
            <person name="Sekita Y."/>
            <person name="Huang X."/>
            <person name="Stark A."/>
            <person name="Kheradpour P."/>
            <person name="Kellis M."/>
            <person name="Flicek P."/>
            <person name="Chen Y."/>
            <person name="Webber C."/>
            <person name="Hardison R."/>
            <person name="Nelson J."/>
            <person name="Hallsworth-Pepin K."/>
            <person name="Delehaunty K."/>
            <person name="Markovic C."/>
            <person name="Minx P."/>
            <person name="Feng Y."/>
            <person name="Kremitzki C."/>
            <person name="Mitreva M."/>
            <person name="Glasscock J."/>
            <person name="Wylie T."/>
            <person name="Wohldmann P."/>
            <person name="Thiru P."/>
            <person name="Nhan M.N."/>
            <person name="Pohl C.S."/>
            <person name="Smith S.M."/>
            <person name="Hou S."/>
            <person name="Nefedov M."/>
            <person name="de Jong P.J."/>
            <person name="Renfree M.B."/>
            <person name="Mardis E.R."/>
            <person name="Wilson R.K."/>
        </authorList>
    </citation>
    <scope>NUCLEOTIDE SEQUENCE [LARGE SCALE GENOMIC DNA]</scope>
    <source>
        <strain evidence="4 5">Glennie</strain>
    </source>
</reference>
<dbReference type="GeneID" id="100080553"/>
<evidence type="ECO:0000313" key="5">
    <source>
        <dbReference type="Proteomes" id="UP000002279"/>
    </source>
</evidence>
<organism evidence="4 5">
    <name type="scientific">Ornithorhynchus anatinus</name>
    <name type="common">Duckbill platypus</name>
    <dbReference type="NCBI Taxonomy" id="9258"/>
    <lineage>
        <taxon>Eukaryota</taxon>
        <taxon>Metazoa</taxon>
        <taxon>Chordata</taxon>
        <taxon>Craniata</taxon>
        <taxon>Vertebrata</taxon>
        <taxon>Euteleostomi</taxon>
        <taxon>Mammalia</taxon>
        <taxon>Monotremata</taxon>
        <taxon>Ornithorhynchidae</taxon>
        <taxon>Ornithorhynchus</taxon>
    </lineage>
</organism>
<dbReference type="AlphaFoldDB" id="F7EQY6"/>
<dbReference type="PROSITE" id="PS50200">
    <property type="entry name" value="RA"/>
    <property type="match status" value="1"/>
</dbReference>
<dbReference type="PANTHER" id="PTHR22738:SF3">
    <property type="entry name" value="RAS ASSOCIATION DOMAIN-CONTAINING PROTEIN 6"/>
    <property type="match status" value="1"/>
</dbReference>
<accession>F7EQY6</accession>
<feature type="domain" description="SARAH" evidence="3">
    <location>
        <begin position="281"/>
        <end position="328"/>
    </location>
</feature>
<feature type="domain" description="Ras-associating" evidence="2">
    <location>
        <begin position="186"/>
        <end position="274"/>
    </location>
</feature>
<dbReference type="Pfam" id="PF00788">
    <property type="entry name" value="RA"/>
    <property type="match status" value="1"/>
</dbReference>
<dbReference type="SUPFAM" id="SSF54236">
    <property type="entry name" value="Ubiquitin-like"/>
    <property type="match status" value="1"/>
</dbReference>
<dbReference type="Bgee" id="ENSOANG00000006909">
    <property type="expression patterns" value="Expressed in adult mammalian kidney and 1 other cell type or tissue"/>
</dbReference>
<dbReference type="InterPro" id="IPR029071">
    <property type="entry name" value="Ubiquitin-like_domsf"/>
</dbReference>
<dbReference type="PANTHER" id="PTHR22738">
    <property type="entry name" value="RASSF"/>
    <property type="match status" value="1"/>
</dbReference>
<name>F7EQY6_ORNAN</name>
<sequence length="334" mass="39032">MIMDVHHSPSEIYVSKKRTISRNQLSELLKTYNSFYGDQKNLHILYDQTEACQPVVEGILDIFWGVHQLIQFKIQDEYPSPRLAANKSPIGFPRKGRMIRWGEFDDLYHISEPEKRRSIGEEELYSGEDGLPDDSDTLWRQRSQQPTSPMLYRSVSEAALVKKSVRPVLDKRDKQRHRVSINGHFYNHETSVFTPTFGSKTKVRVSSIMRTGEVIQQLLQKFKIENDPRNFALYLVHATGEKQRLAESDIPLLQRLLHGPSDRITKIFLMDREEKEISSDVACYINLHFSFLELVLQKLKEEEEWEVQKTMTKYKSEKAIIERCLLSKKLETTV</sequence>
<reference evidence="4" key="2">
    <citation type="submission" date="2025-08" db="UniProtKB">
        <authorList>
            <consortium name="Ensembl"/>
        </authorList>
    </citation>
    <scope>IDENTIFICATION</scope>
    <source>
        <strain evidence="4">Glennie</strain>
    </source>
</reference>
<reference evidence="4" key="3">
    <citation type="submission" date="2025-09" db="UniProtKB">
        <authorList>
            <consortium name="Ensembl"/>
        </authorList>
    </citation>
    <scope>IDENTIFICATION</scope>
    <source>
        <strain evidence="4">Glennie</strain>
    </source>
</reference>
<dbReference type="CTD" id="166824"/>
<evidence type="ECO:0000259" key="2">
    <source>
        <dbReference type="PROSITE" id="PS50200"/>
    </source>
</evidence>
<dbReference type="HOGENOM" id="CLU_018893_0_0_1"/>
<protein>
    <submittedName>
        <fullName evidence="4">Ras association domain family member 6</fullName>
    </submittedName>
</protein>
<keyword evidence="5" id="KW-1185">Reference proteome</keyword>
<dbReference type="InterPro" id="IPR011524">
    <property type="entry name" value="SARAH_dom"/>
</dbReference>
<dbReference type="RefSeq" id="XP_007667374.2">
    <property type="nucleotide sequence ID" value="XM_007669184.4"/>
</dbReference>
<evidence type="ECO:0000313" key="4">
    <source>
        <dbReference type="Ensembl" id="ENSOANP00000011007.2"/>
    </source>
</evidence>
<proteinExistence type="predicted"/>
<evidence type="ECO:0000259" key="3">
    <source>
        <dbReference type="PROSITE" id="PS50951"/>
    </source>
</evidence>